<dbReference type="InterPro" id="IPR036188">
    <property type="entry name" value="FAD/NAD-bd_sf"/>
</dbReference>
<reference evidence="7 8" key="1">
    <citation type="journal article" date="2019" name="Phytopathology">
        <title>A Novel Group of Rhizobium tumorigenes-Like Agrobacteria Associated with Crown Gall Disease of Rhododendron and Blueberry.</title>
        <authorList>
            <person name="Kuzmanovic N."/>
            <person name="Behrens P."/>
            <person name="Idczak E."/>
            <person name="Wagner S."/>
            <person name="Gotz M."/>
            <person name="Sproer C."/>
            <person name="Bunk B."/>
            <person name="Overmann J."/>
            <person name="Smalla K."/>
        </authorList>
    </citation>
    <scope>NUCLEOTIDE SEQUENCE [LARGE SCALE GENOMIC DNA]</scope>
    <source>
        <strain evidence="8">rho-6.2</strain>
    </source>
</reference>
<dbReference type="SUPFAM" id="SSF51905">
    <property type="entry name" value="FAD/NAD(P)-binding domain"/>
    <property type="match status" value="1"/>
</dbReference>
<evidence type="ECO:0000256" key="4">
    <source>
        <dbReference type="ARBA" id="ARBA00023002"/>
    </source>
</evidence>
<keyword evidence="7" id="KW-0614">Plasmid</keyword>
<comment type="similarity">
    <text evidence="5">Belongs to the L2HGDH family.</text>
</comment>
<keyword evidence="3" id="KW-0274">FAD</keyword>
<evidence type="ECO:0000256" key="5">
    <source>
        <dbReference type="ARBA" id="ARBA00037941"/>
    </source>
</evidence>
<dbReference type="PANTHER" id="PTHR43104:SF2">
    <property type="entry name" value="L-2-HYDROXYGLUTARATE DEHYDROGENASE, MITOCHONDRIAL"/>
    <property type="match status" value="1"/>
</dbReference>
<accession>A0ABY8IQC0</accession>
<gene>
    <name evidence="7" type="primary">lhgO</name>
    <name evidence="7" type="ORF">PR018_20600</name>
</gene>
<evidence type="ECO:0000256" key="2">
    <source>
        <dbReference type="ARBA" id="ARBA00022630"/>
    </source>
</evidence>
<dbReference type="Pfam" id="PF01266">
    <property type="entry name" value="DAO"/>
    <property type="match status" value="1"/>
</dbReference>
<organism evidence="7 8">
    <name type="scientific">Rhizobium rhododendri</name>
    <dbReference type="NCBI Taxonomy" id="2506430"/>
    <lineage>
        <taxon>Bacteria</taxon>
        <taxon>Pseudomonadati</taxon>
        <taxon>Pseudomonadota</taxon>
        <taxon>Alphaproteobacteria</taxon>
        <taxon>Hyphomicrobiales</taxon>
        <taxon>Rhizobiaceae</taxon>
        <taxon>Rhizobium/Agrobacterium group</taxon>
        <taxon>Rhizobium</taxon>
    </lineage>
</organism>
<dbReference type="Gene3D" id="3.30.9.10">
    <property type="entry name" value="D-Amino Acid Oxidase, subunit A, domain 2"/>
    <property type="match status" value="1"/>
</dbReference>
<dbReference type="RefSeq" id="WP_142831146.1">
    <property type="nucleotide sequence ID" value="NZ_CP117268.1"/>
</dbReference>
<keyword evidence="4 7" id="KW-0560">Oxidoreductase</keyword>
<reference evidence="7 8" key="2">
    <citation type="journal article" date="2023" name="MicrobiologyOpen">
        <title>Genomics of the tumorigenes clade of the family Rhizobiaceae and description of Rhizobium rhododendri sp. nov.</title>
        <authorList>
            <person name="Kuzmanovic N."/>
            <person name="diCenzo G.C."/>
            <person name="Bunk B."/>
            <person name="Sproeer C."/>
            <person name="Fruehling A."/>
            <person name="Neumann-Schaal M."/>
            <person name="Overmann J."/>
            <person name="Smalla K."/>
        </authorList>
    </citation>
    <scope>NUCLEOTIDE SEQUENCE [LARGE SCALE GENOMIC DNA]</scope>
    <source>
        <strain evidence="8">rho-6.2</strain>
        <plasmid evidence="7 8">unnamed1</plasmid>
    </source>
</reference>
<keyword evidence="2" id="KW-0285">Flavoprotein</keyword>
<keyword evidence="8" id="KW-1185">Reference proteome</keyword>
<geneLocation type="plasmid" evidence="7 8">
    <name>unnamed1</name>
</geneLocation>
<comment type="cofactor">
    <cofactor evidence="1">
        <name>FAD</name>
        <dbReference type="ChEBI" id="CHEBI:57692"/>
    </cofactor>
</comment>
<dbReference type="Proteomes" id="UP000318939">
    <property type="component" value="Plasmid unnamed1"/>
</dbReference>
<dbReference type="Gene3D" id="3.50.50.60">
    <property type="entry name" value="FAD/NAD(P)-binding domain"/>
    <property type="match status" value="1"/>
</dbReference>
<dbReference type="NCBIfam" id="NF008726">
    <property type="entry name" value="PRK11728.1"/>
    <property type="match status" value="1"/>
</dbReference>
<sequence>MSRRIAVIGAGINGLAVARQVMLDHSGIAVTVFEKEANVAQHQSSHNSGVVHAGLYYEPGSLKARLCTRGAELIRDYCVAHALPYDECGKLVVALKDEELPRLEAIHRRSIANGVPGVSLIGPERMREIEPNGVGIRALHSPRTAIVSYEVVARRIAAEIKEWGASLRLGTKVAKITESSDGAYVEGAEGRLDDKPYDHVIACSGLQSDRLACASGDGDEPRIVPFFGLYYVVDAAFRKHVKGLIYPVPDPRFPFLGVHFTKRIDGEITIGPNAFISLGRENYSGRRFDLRDIADFVTFPGFWKFAARNKAVAIRELKTVLSQNTFVAEAAKYVPSLADVKVVPATRGIRAQAMKNDGRLVDDFVIRKARYVTHIRNAPSPGATSSLAIAEHIAKEIGAFQ</sequence>
<dbReference type="EC" id="1.1.3.-" evidence="7"/>
<dbReference type="EMBL" id="CP117268">
    <property type="protein sequence ID" value="WFS25919.1"/>
    <property type="molecule type" value="Genomic_DNA"/>
</dbReference>
<protein>
    <submittedName>
        <fullName evidence="7">L-2-hydroxyglutarate oxidase</fullName>
        <ecNumber evidence="7">1.1.3.-</ecNumber>
    </submittedName>
</protein>
<evidence type="ECO:0000256" key="1">
    <source>
        <dbReference type="ARBA" id="ARBA00001974"/>
    </source>
</evidence>
<dbReference type="InterPro" id="IPR006076">
    <property type="entry name" value="FAD-dep_OxRdtase"/>
</dbReference>
<name>A0ABY8IQC0_9HYPH</name>
<dbReference type="PANTHER" id="PTHR43104">
    <property type="entry name" value="L-2-HYDROXYGLUTARATE DEHYDROGENASE, MITOCHONDRIAL"/>
    <property type="match status" value="1"/>
</dbReference>
<evidence type="ECO:0000259" key="6">
    <source>
        <dbReference type="Pfam" id="PF01266"/>
    </source>
</evidence>
<evidence type="ECO:0000313" key="7">
    <source>
        <dbReference type="EMBL" id="WFS25919.1"/>
    </source>
</evidence>
<dbReference type="GO" id="GO:0016491">
    <property type="term" value="F:oxidoreductase activity"/>
    <property type="evidence" value="ECO:0007669"/>
    <property type="project" value="UniProtKB-KW"/>
</dbReference>
<proteinExistence type="inferred from homology"/>
<evidence type="ECO:0000313" key="8">
    <source>
        <dbReference type="Proteomes" id="UP000318939"/>
    </source>
</evidence>
<feature type="domain" description="FAD dependent oxidoreductase" evidence="6">
    <location>
        <begin position="4"/>
        <end position="395"/>
    </location>
</feature>
<evidence type="ECO:0000256" key="3">
    <source>
        <dbReference type="ARBA" id="ARBA00022827"/>
    </source>
</evidence>